<dbReference type="PROSITE" id="PS50006">
    <property type="entry name" value="FHA_DOMAIN"/>
    <property type="match status" value="1"/>
</dbReference>
<dbReference type="SUPFAM" id="SSF49879">
    <property type="entry name" value="SMAD/FHA domain"/>
    <property type="match status" value="1"/>
</dbReference>
<sequence>MKDRQVEVVAGNHVLAVVAGAVLLVAHRGAQRPVAGAPAAVAVESLADLVAEAVHYQPNGPGAMVARQATRWLMKSAEQISPGVPIDFGIMSEAEHGGLAIFLHGAITAILDDETRVERFRGGDAAFTVDRVVAIPARAAALYVDEADGRIPEPPADRGIGRLVEGIAQAGGVIVWSDGGGAPWAGEGRTARPAQPPLPTARIDPEPRRERPDTRYARPNDTRHAERNDTGYAERNDTGYAERNDTGYAEPSDTGYAEPSDTGYAEPSDTGYAEPSDTRYAEPSDTRYAEPSDTRYAEPSAPSRERAHSTADQLPTSMLDSAADVQDPHQAVTQFGGTNPAPRPDPDLQRRLEATAKATALTVKVLGFKCARAHPSDPRSAFCTVCGMPVDQTQALIEVVRPPLGMLVLDDGMTYMLAADAVLGRDPEHSEAARRGLIPLKVDDSSGGMSRAHAEIHLVNWDVTVIDRGSTNGTRTRLPGYRDWVRLTPNQPMTLIQGTEVMIGNRVLRYEPAAPPPFGG</sequence>
<accession>A0A931ID10</accession>
<dbReference type="Gene3D" id="2.60.200.20">
    <property type="match status" value="1"/>
</dbReference>
<feature type="domain" description="FHA" evidence="3">
    <location>
        <begin position="421"/>
        <end position="474"/>
    </location>
</feature>
<dbReference type="Pfam" id="PF00498">
    <property type="entry name" value="FHA"/>
    <property type="match status" value="1"/>
</dbReference>
<keyword evidence="1" id="KW-0597">Phosphoprotein</keyword>
<proteinExistence type="predicted"/>
<dbReference type="Proteomes" id="UP000655751">
    <property type="component" value="Unassembled WGS sequence"/>
</dbReference>
<name>A0A931ID10_9NOCA</name>
<protein>
    <submittedName>
        <fullName evidence="4">FHA domain-containing protein</fullName>
    </submittedName>
</protein>
<reference evidence="4" key="1">
    <citation type="submission" date="2020-11" db="EMBL/GenBank/DDBJ databases">
        <title>Nocardia NEAU-351.nov., a novel actinomycete isolated from the cow dung.</title>
        <authorList>
            <person name="Zhang X."/>
        </authorList>
    </citation>
    <scope>NUCLEOTIDE SEQUENCE</scope>
    <source>
        <strain evidence="4">NEAU-351</strain>
    </source>
</reference>
<dbReference type="CDD" id="cd00060">
    <property type="entry name" value="FHA"/>
    <property type="match status" value="1"/>
</dbReference>
<organism evidence="4 5">
    <name type="scientific">Nocardia bovistercoris</name>
    <dbReference type="NCBI Taxonomy" id="2785916"/>
    <lineage>
        <taxon>Bacteria</taxon>
        <taxon>Bacillati</taxon>
        <taxon>Actinomycetota</taxon>
        <taxon>Actinomycetes</taxon>
        <taxon>Mycobacteriales</taxon>
        <taxon>Nocardiaceae</taxon>
        <taxon>Nocardia</taxon>
    </lineage>
</organism>
<gene>
    <name evidence="4" type="ORF">IT779_14790</name>
</gene>
<evidence type="ECO:0000313" key="4">
    <source>
        <dbReference type="EMBL" id="MBH0777543.1"/>
    </source>
</evidence>
<evidence type="ECO:0000256" key="1">
    <source>
        <dbReference type="ARBA" id="ARBA00022553"/>
    </source>
</evidence>
<comment type="caution">
    <text evidence="4">The sequence shown here is derived from an EMBL/GenBank/DDBJ whole genome shotgun (WGS) entry which is preliminary data.</text>
</comment>
<dbReference type="InterPro" id="IPR000253">
    <property type="entry name" value="FHA_dom"/>
</dbReference>
<dbReference type="RefSeq" id="WP_196149876.1">
    <property type="nucleotide sequence ID" value="NZ_JADMLG010000005.1"/>
</dbReference>
<evidence type="ECO:0000259" key="3">
    <source>
        <dbReference type="PROSITE" id="PS50006"/>
    </source>
</evidence>
<feature type="compositionally biased region" description="Basic and acidic residues" evidence="2">
    <location>
        <begin position="203"/>
        <end position="245"/>
    </location>
</feature>
<dbReference type="InterPro" id="IPR008984">
    <property type="entry name" value="SMAD_FHA_dom_sf"/>
</dbReference>
<evidence type="ECO:0000313" key="5">
    <source>
        <dbReference type="Proteomes" id="UP000655751"/>
    </source>
</evidence>
<dbReference type="EMBL" id="JADMLG010000005">
    <property type="protein sequence ID" value="MBH0777543.1"/>
    <property type="molecule type" value="Genomic_DNA"/>
</dbReference>
<evidence type="ECO:0000256" key="2">
    <source>
        <dbReference type="SAM" id="MobiDB-lite"/>
    </source>
</evidence>
<feature type="compositionally biased region" description="Basic and acidic residues" evidence="2">
    <location>
        <begin position="276"/>
        <end position="296"/>
    </location>
</feature>
<dbReference type="AlphaFoldDB" id="A0A931ID10"/>
<keyword evidence="5" id="KW-1185">Reference proteome</keyword>
<feature type="region of interest" description="Disordered" evidence="2">
    <location>
        <begin position="179"/>
        <end position="312"/>
    </location>
</feature>